<dbReference type="InterPro" id="IPR045014">
    <property type="entry name" value="TM41A/B"/>
</dbReference>
<organism evidence="8 9">
    <name type="scientific">Rhizophagus clarus</name>
    <dbReference type="NCBI Taxonomy" id="94130"/>
    <lineage>
        <taxon>Eukaryota</taxon>
        <taxon>Fungi</taxon>
        <taxon>Fungi incertae sedis</taxon>
        <taxon>Mucoromycota</taxon>
        <taxon>Glomeromycotina</taxon>
        <taxon>Glomeromycetes</taxon>
        <taxon>Glomerales</taxon>
        <taxon>Glomeraceae</taxon>
        <taxon>Rhizophagus</taxon>
    </lineage>
</organism>
<dbReference type="PANTHER" id="PTHR43220">
    <property type="match status" value="1"/>
</dbReference>
<feature type="transmembrane region" description="Helical" evidence="6">
    <location>
        <begin position="234"/>
        <end position="254"/>
    </location>
</feature>
<name>A0A2Z6S4Y2_9GLOM</name>
<evidence type="ECO:0000256" key="4">
    <source>
        <dbReference type="ARBA" id="ARBA00023136"/>
    </source>
</evidence>
<accession>A0A2Z6S4Y2</accession>
<evidence type="ECO:0000256" key="2">
    <source>
        <dbReference type="ARBA" id="ARBA00022692"/>
    </source>
</evidence>
<keyword evidence="2 6" id="KW-0812">Transmembrane</keyword>
<keyword evidence="4 6" id="KW-0472">Membrane</keyword>
<evidence type="ECO:0000313" key="8">
    <source>
        <dbReference type="EMBL" id="GBC03742.1"/>
    </source>
</evidence>
<feature type="domain" description="VTT" evidence="7">
    <location>
        <begin position="98"/>
        <end position="218"/>
    </location>
</feature>
<evidence type="ECO:0000256" key="5">
    <source>
        <dbReference type="ARBA" id="ARBA00025797"/>
    </source>
</evidence>
<evidence type="ECO:0000256" key="6">
    <source>
        <dbReference type="SAM" id="Phobius"/>
    </source>
</evidence>
<dbReference type="InterPro" id="IPR032816">
    <property type="entry name" value="VTT_dom"/>
</dbReference>
<feature type="transmembrane region" description="Helical" evidence="6">
    <location>
        <begin position="191"/>
        <end position="214"/>
    </location>
</feature>
<evidence type="ECO:0000256" key="3">
    <source>
        <dbReference type="ARBA" id="ARBA00022989"/>
    </source>
</evidence>
<dbReference type="STRING" id="94130.A0A2Z6S4Y2"/>
<dbReference type="Proteomes" id="UP000247702">
    <property type="component" value="Unassembled WGS sequence"/>
</dbReference>
<keyword evidence="3 6" id="KW-1133">Transmembrane helix</keyword>
<feature type="transmembrane region" description="Helical" evidence="6">
    <location>
        <begin position="21"/>
        <end position="44"/>
    </location>
</feature>
<feature type="transmembrane region" description="Helical" evidence="6">
    <location>
        <begin position="118"/>
        <end position="139"/>
    </location>
</feature>
<comment type="subcellular location">
    <subcellularLocation>
        <location evidence="1">Membrane</location>
        <topology evidence="1">Multi-pass membrane protein</topology>
    </subcellularLocation>
</comment>
<evidence type="ECO:0000259" key="7">
    <source>
        <dbReference type="Pfam" id="PF09335"/>
    </source>
</evidence>
<dbReference type="PANTHER" id="PTHR43220:SF18">
    <property type="entry name" value="TRANSMEMBRANE PROTEIN 41B"/>
    <property type="match status" value="1"/>
</dbReference>
<reference evidence="8 9" key="1">
    <citation type="submission" date="2017-11" db="EMBL/GenBank/DDBJ databases">
        <title>The genome of Rhizophagus clarus HR1 reveals common genetic basis of auxotrophy among arbuscular mycorrhizal fungi.</title>
        <authorList>
            <person name="Kobayashi Y."/>
        </authorList>
    </citation>
    <scope>NUCLEOTIDE SEQUENCE [LARGE SCALE GENOMIC DNA]</scope>
    <source>
        <strain evidence="8 9">HR1</strain>
    </source>
</reference>
<dbReference type="Pfam" id="PF09335">
    <property type="entry name" value="VTT_dom"/>
    <property type="match status" value="1"/>
</dbReference>
<evidence type="ECO:0000313" key="9">
    <source>
        <dbReference type="Proteomes" id="UP000247702"/>
    </source>
</evidence>
<feature type="transmembrane region" description="Helical" evidence="6">
    <location>
        <begin position="166"/>
        <end position="184"/>
    </location>
</feature>
<dbReference type="GO" id="GO:0005789">
    <property type="term" value="C:endoplasmic reticulum membrane"/>
    <property type="evidence" value="ECO:0007669"/>
    <property type="project" value="TreeGrafter"/>
</dbReference>
<feature type="transmembrane region" description="Helical" evidence="6">
    <location>
        <begin position="80"/>
        <end position="106"/>
    </location>
</feature>
<protein>
    <recommendedName>
        <fullName evidence="7">VTT domain-containing protein</fullName>
    </recommendedName>
</protein>
<dbReference type="EMBL" id="BEXD01003904">
    <property type="protein sequence ID" value="GBC03742.1"/>
    <property type="molecule type" value="Genomic_DNA"/>
</dbReference>
<evidence type="ECO:0000256" key="1">
    <source>
        <dbReference type="ARBA" id="ARBA00004141"/>
    </source>
</evidence>
<proteinExistence type="inferred from homology"/>
<dbReference type="GO" id="GO:0000045">
    <property type="term" value="P:autophagosome assembly"/>
    <property type="evidence" value="ECO:0007669"/>
    <property type="project" value="TreeGrafter"/>
</dbReference>
<comment type="similarity">
    <text evidence="5">Belongs to the TMEM41 family.</text>
</comment>
<dbReference type="AlphaFoldDB" id="A0A2Z6S4Y2"/>
<keyword evidence="9" id="KW-1185">Reference proteome</keyword>
<gene>
    <name evidence="8" type="ORF">RclHR1_00530017</name>
</gene>
<sequence>MTILAFGFTVNLKKIMPTKSSIITSVISLVIIFILSTVILYLILNNYLSKEVKNFLKFPRTLKDVKILHDALTGQENDSIHIVICYAATYIFLQSFSIPGSVMLGVLGGALWGSWNALVLVSFCSGTGATISYLLSYYLGQPIIQNYLSERMEHWNEKLNAHRKGLFSYIIFLKVAPFFPNWFINIASPHLGVGVWVFYWATFFGTTPLSFIHVQAGETIHRLSESDEFTFLTLQNIVTMSLIAIAALIPIILGKNFASQEKSKVD</sequence>
<comment type="caution">
    <text evidence="8">The sequence shown here is derived from an EMBL/GenBank/DDBJ whole genome shotgun (WGS) entry which is preliminary data.</text>
</comment>